<dbReference type="SUPFAM" id="SSF51197">
    <property type="entry name" value="Clavaminate synthase-like"/>
    <property type="match status" value="1"/>
</dbReference>
<dbReference type="InterPro" id="IPR027443">
    <property type="entry name" value="IPNS-like_sf"/>
</dbReference>
<dbReference type="InterPro" id="IPR007803">
    <property type="entry name" value="Asp/Arg/Pro-Hydrxlase"/>
</dbReference>
<dbReference type="RefSeq" id="WP_129151386.1">
    <property type="nucleotide sequence ID" value="NZ_JBHSDO010000011.1"/>
</dbReference>
<organism evidence="2 3">
    <name type="scientific">Achromobacter aloeverae</name>
    <dbReference type="NCBI Taxonomy" id="1750518"/>
    <lineage>
        <taxon>Bacteria</taxon>
        <taxon>Pseudomonadati</taxon>
        <taxon>Pseudomonadota</taxon>
        <taxon>Betaproteobacteria</taxon>
        <taxon>Burkholderiales</taxon>
        <taxon>Alcaligenaceae</taxon>
        <taxon>Achromobacter</taxon>
    </lineage>
</organism>
<dbReference type="OrthoDB" id="1441538at2"/>
<proteinExistence type="predicted"/>
<dbReference type="AlphaFoldDB" id="A0A4Q1HIJ0"/>
<accession>A0A4Q1HIJ0</accession>
<evidence type="ECO:0000259" key="1">
    <source>
        <dbReference type="Pfam" id="PF05118"/>
    </source>
</evidence>
<evidence type="ECO:0000313" key="2">
    <source>
        <dbReference type="EMBL" id="RXN88018.1"/>
    </source>
</evidence>
<sequence>MKNFHFLMHGVDTNPLVLAIKRRPDLWKEDTFLRHYPQGPFGETDTIMLRFPEKVEGLTEEQIEAYKQNQLAGYDQYEAVDYPAYKILHEARPLVMGLMSRVQGERLGRVMINRIIPGGRIFPHADTPEQTRYYTRFHIVLQGYPGAIIKCGDEQINMNTGDVFWFDNKQVHQVINNSADDRISMVVDIRTSV</sequence>
<name>A0A4Q1HIJ0_9BURK</name>
<gene>
    <name evidence="2" type="ORF">C7R54_15695</name>
</gene>
<feature type="domain" description="Aspartyl/asparaginy/proline hydroxylase" evidence="1">
    <location>
        <begin position="93"/>
        <end position="190"/>
    </location>
</feature>
<dbReference type="Proteomes" id="UP000290849">
    <property type="component" value="Unassembled WGS sequence"/>
</dbReference>
<keyword evidence="3" id="KW-1185">Reference proteome</keyword>
<evidence type="ECO:0000313" key="3">
    <source>
        <dbReference type="Proteomes" id="UP000290849"/>
    </source>
</evidence>
<reference evidence="2 3" key="1">
    <citation type="journal article" date="2017" name="Int. J. Syst. Evol. Microbiol.">
        <title>Achromobacter aloeverae sp. nov., isolated from the root of Aloe vera (L.) Burm.f.</title>
        <authorList>
            <person name="Kuncharoen N."/>
            <person name="Muramatsu Y."/>
            <person name="Shibata C."/>
            <person name="Kamakura Y."/>
            <person name="Nakagawa Y."/>
            <person name="Tanasupawat S."/>
        </authorList>
    </citation>
    <scope>NUCLEOTIDE SEQUENCE [LARGE SCALE GENOMIC DNA]</scope>
    <source>
        <strain evidence="2 3">AVA-1</strain>
    </source>
</reference>
<protein>
    <submittedName>
        <fullName evidence="2">Aspartyl beta-hydroxylase</fullName>
    </submittedName>
</protein>
<dbReference type="Gene3D" id="2.60.120.330">
    <property type="entry name" value="B-lactam Antibiotic, Isopenicillin N Synthase, Chain"/>
    <property type="match status" value="1"/>
</dbReference>
<comment type="caution">
    <text evidence="2">The sequence shown here is derived from an EMBL/GenBank/DDBJ whole genome shotgun (WGS) entry which is preliminary data.</text>
</comment>
<dbReference type="Pfam" id="PF05118">
    <property type="entry name" value="Asp_Arg_Hydrox"/>
    <property type="match status" value="1"/>
</dbReference>
<dbReference type="EMBL" id="PYAL01000004">
    <property type="protein sequence ID" value="RXN88018.1"/>
    <property type="molecule type" value="Genomic_DNA"/>
</dbReference>